<protein>
    <submittedName>
        <fullName evidence="2">Uncharacterized protein</fullName>
    </submittedName>
</protein>
<gene>
    <name evidence="2" type="ORF">XENOCAPTIV_016219</name>
</gene>
<dbReference type="Proteomes" id="UP001434883">
    <property type="component" value="Unassembled WGS sequence"/>
</dbReference>
<feature type="region of interest" description="Disordered" evidence="1">
    <location>
        <begin position="61"/>
        <end position="89"/>
    </location>
</feature>
<evidence type="ECO:0000256" key="1">
    <source>
        <dbReference type="SAM" id="MobiDB-lite"/>
    </source>
</evidence>
<name>A0ABV0QIJ9_9TELE</name>
<organism evidence="2 3">
    <name type="scientific">Xenoophorus captivus</name>
    <dbReference type="NCBI Taxonomy" id="1517983"/>
    <lineage>
        <taxon>Eukaryota</taxon>
        <taxon>Metazoa</taxon>
        <taxon>Chordata</taxon>
        <taxon>Craniata</taxon>
        <taxon>Vertebrata</taxon>
        <taxon>Euteleostomi</taxon>
        <taxon>Actinopterygii</taxon>
        <taxon>Neopterygii</taxon>
        <taxon>Teleostei</taxon>
        <taxon>Neoteleostei</taxon>
        <taxon>Acanthomorphata</taxon>
        <taxon>Ovalentaria</taxon>
        <taxon>Atherinomorphae</taxon>
        <taxon>Cyprinodontiformes</taxon>
        <taxon>Goodeidae</taxon>
        <taxon>Xenoophorus</taxon>
    </lineage>
</organism>
<evidence type="ECO:0000313" key="3">
    <source>
        <dbReference type="Proteomes" id="UP001434883"/>
    </source>
</evidence>
<proteinExistence type="predicted"/>
<feature type="region of interest" description="Disordered" evidence="1">
    <location>
        <begin position="20"/>
        <end position="49"/>
    </location>
</feature>
<reference evidence="2 3" key="1">
    <citation type="submission" date="2021-06" db="EMBL/GenBank/DDBJ databases">
        <authorList>
            <person name="Palmer J.M."/>
        </authorList>
    </citation>
    <scope>NUCLEOTIDE SEQUENCE [LARGE SCALE GENOMIC DNA]</scope>
    <source>
        <strain evidence="2 3">XC_2019</strain>
        <tissue evidence="2">Muscle</tissue>
    </source>
</reference>
<dbReference type="EMBL" id="JAHRIN010011767">
    <property type="protein sequence ID" value="MEQ2195645.1"/>
    <property type="molecule type" value="Genomic_DNA"/>
</dbReference>
<keyword evidence="3" id="KW-1185">Reference proteome</keyword>
<sequence>MKWSPAGPRAPQTLLIISAANRTAPTDRSHTLRAPRSHMTGSTASLGHSVKVRTRIRTTCVSGPTSELESDELDDEEDEESLELSDAMPVDSCRSTLSASVARSGRSCFKILEQPIQTGFTPNGHLLIQFPRR</sequence>
<evidence type="ECO:0000313" key="2">
    <source>
        <dbReference type="EMBL" id="MEQ2195645.1"/>
    </source>
</evidence>
<accession>A0ABV0QIJ9</accession>
<comment type="caution">
    <text evidence="2">The sequence shown here is derived from an EMBL/GenBank/DDBJ whole genome shotgun (WGS) entry which is preliminary data.</text>
</comment>
<feature type="compositionally biased region" description="Acidic residues" evidence="1">
    <location>
        <begin position="68"/>
        <end position="83"/>
    </location>
</feature>